<feature type="region of interest" description="Disordered" evidence="1">
    <location>
        <begin position="166"/>
        <end position="221"/>
    </location>
</feature>
<evidence type="ECO:0000256" key="1">
    <source>
        <dbReference type="SAM" id="MobiDB-lite"/>
    </source>
</evidence>
<proteinExistence type="predicted"/>
<dbReference type="RefSeq" id="WP_377320090.1">
    <property type="nucleotide sequence ID" value="NZ_JBHSNF010000002.1"/>
</dbReference>
<name>A0ABW0QNW5_9GAMM</name>
<sequence>FKASGNSLVIGVAGSVDASGKGSTLAIANYFANGVPVANVGSIVFSDGSSLSMSQVNQQFAPATSANANSAKSTMVLAPAPSIAAATDTFSMPSMLSQAGGSTGLKRQGATSLQSDGALAVSSKAGGAVKASPASSNSSQPGASPRATSTVAASLLPAASIDVASTSSGSHLSTQSRMPTLTATPDASPGAPQDPMTNDTDDPSQAPLGVEDSIGGINGGAAPAGLMSPAAAGFNGSRAQRGTLGRTINAANDMVKALLASGGLQHPAMAGNTAAAAAQVQLQGGTVWSLSTLDRTMAALTTGAASRAGGVGPHASLGSADLAHAQLISAMASFSPAASADTTLPPMASEAYAVSIAVHAH</sequence>
<accession>A0ABW0QNW5</accession>
<protein>
    <submittedName>
        <fullName evidence="2">Uncharacterized protein</fullName>
    </submittedName>
</protein>
<reference evidence="3" key="1">
    <citation type="journal article" date="2019" name="Int. J. Syst. Evol. Microbiol.">
        <title>The Global Catalogue of Microorganisms (GCM) 10K type strain sequencing project: providing services to taxonomists for standard genome sequencing and annotation.</title>
        <authorList>
            <consortium name="The Broad Institute Genomics Platform"/>
            <consortium name="The Broad Institute Genome Sequencing Center for Infectious Disease"/>
            <person name="Wu L."/>
            <person name="Ma J."/>
        </authorList>
    </citation>
    <scope>NUCLEOTIDE SEQUENCE [LARGE SCALE GENOMIC DNA]</scope>
    <source>
        <strain evidence="3">CGMCC 1.16619</strain>
    </source>
</reference>
<evidence type="ECO:0000313" key="2">
    <source>
        <dbReference type="EMBL" id="MFC5526428.1"/>
    </source>
</evidence>
<feature type="region of interest" description="Disordered" evidence="1">
    <location>
        <begin position="128"/>
        <end position="150"/>
    </location>
</feature>
<dbReference type="Proteomes" id="UP001596114">
    <property type="component" value="Unassembled WGS sequence"/>
</dbReference>
<feature type="non-terminal residue" evidence="2">
    <location>
        <position position="1"/>
    </location>
</feature>
<feature type="compositionally biased region" description="Low complexity" evidence="1">
    <location>
        <begin position="166"/>
        <end position="176"/>
    </location>
</feature>
<dbReference type="EMBL" id="JBHSNF010000002">
    <property type="protein sequence ID" value="MFC5526428.1"/>
    <property type="molecule type" value="Genomic_DNA"/>
</dbReference>
<keyword evidence="3" id="KW-1185">Reference proteome</keyword>
<evidence type="ECO:0000313" key="3">
    <source>
        <dbReference type="Proteomes" id="UP001596114"/>
    </source>
</evidence>
<feature type="compositionally biased region" description="Polar residues" evidence="1">
    <location>
        <begin position="133"/>
        <end position="150"/>
    </location>
</feature>
<organism evidence="2 3">
    <name type="scientific">Rhodanobacter ginsengisoli</name>
    <dbReference type="NCBI Taxonomy" id="418646"/>
    <lineage>
        <taxon>Bacteria</taxon>
        <taxon>Pseudomonadati</taxon>
        <taxon>Pseudomonadota</taxon>
        <taxon>Gammaproteobacteria</taxon>
        <taxon>Lysobacterales</taxon>
        <taxon>Rhodanobacteraceae</taxon>
        <taxon>Rhodanobacter</taxon>
    </lineage>
</organism>
<gene>
    <name evidence="2" type="ORF">ACFPPA_11860</name>
</gene>
<comment type="caution">
    <text evidence="2">The sequence shown here is derived from an EMBL/GenBank/DDBJ whole genome shotgun (WGS) entry which is preliminary data.</text>
</comment>